<evidence type="ECO:0000313" key="2">
    <source>
        <dbReference type="EMBL" id="KAL2793071.1"/>
    </source>
</evidence>
<dbReference type="InterPro" id="IPR053221">
    <property type="entry name" value="Burnettramic_acid_biosynth"/>
</dbReference>
<feature type="region of interest" description="Disordered" evidence="1">
    <location>
        <begin position="23"/>
        <end position="46"/>
    </location>
</feature>
<reference evidence="2 3" key="1">
    <citation type="submission" date="2024-07" db="EMBL/GenBank/DDBJ databases">
        <title>Section-level genome sequencing and comparative genomics of Aspergillus sections Usti and Cavernicolus.</title>
        <authorList>
            <consortium name="Lawrence Berkeley National Laboratory"/>
            <person name="Nybo J.L."/>
            <person name="Vesth T.C."/>
            <person name="Theobald S."/>
            <person name="Frisvad J.C."/>
            <person name="Larsen T.O."/>
            <person name="Kjaerboelling I."/>
            <person name="Rothschild-Mancinelli K."/>
            <person name="Lyhne E.K."/>
            <person name="Kogle M.E."/>
            <person name="Barry K."/>
            <person name="Clum A."/>
            <person name="Na H."/>
            <person name="Ledsgaard L."/>
            <person name="Lin J."/>
            <person name="Lipzen A."/>
            <person name="Kuo A."/>
            <person name="Riley R."/>
            <person name="Mondo S."/>
            <person name="Labutti K."/>
            <person name="Haridas S."/>
            <person name="Pangalinan J."/>
            <person name="Salamov A.A."/>
            <person name="Simmons B.A."/>
            <person name="Magnuson J.K."/>
            <person name="Chen J."/>
            <person name="Drula E."/>
            <person name="Henrissat B."/>
            <person name="Wiebenga A."/>
            <person name="Lubbers R.J."/>
            <person name="Gomes A.C."/>
            <person name="Makela M.R."/>
            <person name="Stajich J."/>
            <person name="Grigoriev I.V."/>
            <person name="Mortensen U.H."/>
            <person name="De Vries R.P."/>
            <person name="Baker S.E."/>
            <person name="Andersen M.R."/>
        </authorList>
    </citation>
    <scope>NUCLEOTIDE SEQUENCE [LARGE SCALE GENOMIC DNA]</scope>
    <source>
        <strain evidence="2 3">CBS 209.92</strain>
    </source>
</reference>
<feature type="compositionally biased region" description="Basic and acidic residues" evidence="1">
    <location>
        <begin position="23"/>
        <end position="32"/>
    </location>
</feature>
<feature type="compositionally biased region" description="Basic and acidic residues" evidence="1">
    <location>
        <begin position="65"/>
        <end position="81"/>
    </location>
</feature>
<protein>
    <submittedName>
        <fullName evidence="2">Uncharacterized protein</fullName>
    </submittedName>
</protein>
<feature type="region of interest" description="Disordered" evidence="1">
    <location>
        <begin position="65"/>
        <end position="85"/>
    </location>
</feature>
<accession>A0ABR4G228</accession>
<gene>
    <name evidence="2" type="ORF">BJX66DRAFT_306615</name>
</gene>
<dbReference type="PANTHER" id="PTHR38887:SF1">
    <property type="entry name" value="RAS MODIFICATION PROTEIN ERF4"/>
    <property type="match status" value="1"/>
</dbReference>
<evidence type="ECO:0000256" key="1">
    <source>
        <dbReference type="SAM" id="MobiDB-lite"/>
    </source>
</evidence>
<keyword evidence="3" id="KW-1185">Reference proteome</keyword>
<comment type="caution">
    <text evidence="2">The sequence shown here is derived from an EMBL/GenBank/DDBJ whole genome shotgun (WGS) entry which is preliminary data.</text>
</comment>
<name>A0ABR4G228_9EURO</name>
<dbReference type="EMBL" id="JBFTWV010000062">
    <property type="protein sequence ID" value="KAL2793071.1"/>
    <property type="molecule type" value="Genomic_DNA"/>
</dbReference>
<sequence>MILKGKAIRGVAAGIGLASEAYKANRREKESRPPASSPTVIESDTERLANIQLEEEWELDEAQDELHTAEHDQSETKHPNTDETNAEAAAVEVEYTVEAFLRLVQSTPPPYIADPSTPPKLPYPVILPQRRPRNNKRGFIRAYAPDLEQFGIDQDLFLNFLETSNRACQATPWLYALNLASIGTIWLPSAISFVVSAMIQLGTEAAIAAETRRKYVYT</sequence>
<proteinExistence type="predicted"/>
<organism evidence="2 3">
    <name type="scientific">Aspergillus keveii</name>
    <dbReference type="NCBI Taxonomy" id="714993"/>
    <lineage>
        <taxon>Eukaryota</taxon>
        <taxon>Fungi</taxon>
        <taxon>Dikarya</taxon>
        <taxon>Ascomycota</taxon>
        <taxon>Pezizomycotina</taxon>
        <taxon>Eurotiomycetes</taxon>
        <taxon>Eurotiomycetidae</taxon>
        <taxon>Eurotiales</taxon>
        <taxon>Aspergillaceae</taxon>
        <taxon>Aspergillus</taxon>
        <taxon>Aspergillus subgen. Nidulantes</taxon>
    </lineage>
</organism>
<evidence type="ECO:0000313" key="3">
    <source>
        <dbReference type="Proteomes" id="UP001610563"/>
    </source>
</evidence>
<dbReference type="Proteomes" id="UP001610563">
    <property type="component" value="Unassembled WGS sequence"/>
</dbReference>
<dbReference type="PANTHER" id="PTHR38887">
    <property type="entry name" value="CHROMOSOME 21, WHOLE GENOME SHOTGUN SEQUENCE"/>
    <property type="match status" value="1"/>
</dbReference>